<sequence>MRKVIYALSLLACVSAPLAAQVDNETGGDLKEYDVTFDKNGNVICFNTGTKCTAAG</sequence>
<dbReference type="EMBL" id="JACHIA010000002">
    <property type="protein sequence ID" value="MBB6069567.1"/>
    <property type="molecule type" value="Genomic_DNA"/>
</dbReference>
<evidence type="ECO:0000313" key="3">
    <source>
        <dbReference type="Proteomes" id="UP000582837"/>
    </source>
</evidence>
<keyword evidence="3" id="KW-1185">Reference proteome</keyword>
<feature type="chain" id="PRO_5032473399" evidence="1">
    <location>
        <begin position="20"/>
        <end position="56"/>
    </location>
</feature>
<accession>A0A841GLU6</accession>
<dbReference type="AlphaFoldDB" id="A0A841GLU6"/>
<protein>
    <submittedName>
        <fullName evidence="2">Uncharacterized protein</fullName>
    </submittedName>
</protein>
<reference evidence="2 3" key="1">
    <citation type="submission" date="2020-08" db="EMBL/GenBank/DDBJ databases">
        <title>Genomic Encyclopedia of Type Strains, Phase IV (KMG-IV): sequencing the most valuable type-strain genomes for metagenomic binning, comparative biology and taxonomic classification.</title>
        <authorList>
            <person name="Goeker M."/>
        </authorList>
    </citation>
    <scope>NUCLEOTIDE SEQUENCE [LARGE SCALE GENOMIC DNA]</scope>
    <source>
        <strain evidence="2 3">DSM 29007</strain>
    </source>
</reference>
<evidence type="ECO:0000313" key="2">
    <source>
        <dbReference type="EMBL" id="MBB6069567.1"/>
    </source>
</evidence>
<dbReference type="RefSeq" id="WP_170037337.1">
    <property type="nucleotide sequence ID" value="NZ_JABDTL010000002.1"/>
</dbReference>
<evidence type="ECO:0000256" key="1">
    <source>
        <dbReference type="SAM" id="SignalP"/>
    </source>
</evidence>
<comment type="caution">
    <text evidence="2">The sequence shown here is derived from an EMBL/GenBank/DDBJ whole genome shotgun (WGS) entry which is preliminary data.</text>
</comment>
<proteinExistence type="predicted"/>
<feature type="signal peptide" evidence="1">
    <location>
        <begin position="1"/>
        <end position="19"/>
    </location>
</feature>
<organism evidence="2 3">
    <name type="scientific">Longimicrobium terrae</name>
    <dbReference type="NCBI Taxonomy" id="1639882"/>
    <lineage>
        <taxon>Bacteria</taxon>
        <taxon>Pseudomonadati</taxon>
        <taxon>Gemmatimonadota</taxon>
        <taxon>Longimicrobiia</taxon>
        <taxon>Longimicrobiales</taxon>
        <taxon>Longimicrobiaceae</taxon>
        <taxon>Longimicrobium</taxon>
    </lineage>
</organism>
<gene>
    <name evidence="2" type="ORF">HNQ61_001182</name>
</gene>
<dbReference type="Proteomes" id="UP000582837">
    <property type="component" value="Unassembled WGS sequence"/>
</dbReference>
<name>A0A841GLU6_9BACT</name>
<keyword evidence="1" id="KW-0732">Signal</keyword>